<evidence type="ECO:0000256" key="3">
    <source>
        <dbReference type="ARBA" id="ARBA00022598"/>
    </source>
</evidence>
<sequence>MDDKRILHGPPIPNEVEIGTGNTPVSELILKYAENNLDSLYMIDASSGKKLNIRTAIEESKKLAAALMSLGCKPGHRVGIICENRNEYFIIFLATLLTGATVILYSHLYNQSELEHTLSITKPFLVFVNNKTSEELDKVKHKCRSYKHVVHLDATVTNAAFLNYENLVKNGQSRLSNLVQPKIEADQTALILFSSGSTGLPKAVMLSNKHLLYLTNCYRYSHIVGNLPSIVTLLVLPFFHSYGFMILLSSFINGQTIISLKKFEKQMFLSAIQRYKVNSLPVVPSLMSFLANDPLVDKYDLSSVKNIICAAAPLSVSLEGSVKSKLKLEKILKGYTMTEMMSTCNNQSCEDKPGSIGRLFYGMSAKVVDSETGQILGANQVGELCFRGIFMMKGYYDDEQGTRELIDEDGWLHSGDVGYYDKDGNLFLVDRVKDIMKYKGFQVAPAELESHLLKHEAVADAAVVGIPDEEAGEVPKAYVVKRKEVTEKELLDYVADNVAPYKKLRGGVTFVHQIPRNASGKILRRILRTRVDSKL</sequence>
<evidence type="ECO:0000313" key="8">
    <source>
        <dbReference type="EMBL" id="KAK7593062.1"/>
    </source>
</evidence>
<evidence type="ECO:0000259" key="6">
    <source>
        <dbReference type="Pfam" id="PF00501"/>
    </source>
</evidence>
<dbReference type="Proteomes" id="UP001367676">
    <property type="component" value="Unassembled WGS sequence"/>
</dbReference>
<dbReference type="Gene3D" id="2.30.38.10">
    <property type="entry name" value="Luciferase, Domain 3"/>
    <property type="match status" value="1"/>
</dbReference>
<name>A0AAN9TM19_9HEMI</name>
<evidence type="ECO:0000256" key="1">
    <source>
        <dbReference type="ARBA" id="ARBA00004275"/>
    </source>
</evidence>
<evidence type="ECO:0000256" key="5">
    <source>
        <dbReference type="SAM" id="Phobius"/>
    </source>
</evidence>
<reference evidence="8 9" key="1">
    <citation type="submission" date="2024-03" db="EMBL/GenBank/DDBJ databases">
        <title>Adaptation during the transition from Ophiocordyceps entomopathogen to insect associate is accompanied by gene loss and intensified selection.</title>
        <authorList>
            <person name="Ward C.M."/>
            <person name="Onetto C.A."/>
            <person name="Borneman A.R."/>
        </authorList>
    </citation>
    <scope>NUCLEOTIDE SEQUENCE [LARGE SCALE GENOMIC DNA]</scope>
    <source>
        <strain evidence="8">AWRI1</strain>
        <tissue evidence="8">Single Adult Female</tissue>
    </source>
</reference>
<dbReference type="GO" id="GO:0016405">
    <property type="term" value="F:CoA-ligase activity"/>
    <property type="evidence" value="ECO:0007669"/>
    <property type="project" value="TreeGrafter"/>
</dbReference>
<dbReference type="Pfam" id="PF00501">
    <property type="entry name" value="AMP-binding"/>
    <property type="match status" value="1"/>
</dbReference>
<feature type="domain" description="AMP-dependent synthetase/ligase" evidence="6">
    <location>
        <begin position="35"/>
        <end position="396"/>
    </location>
</feature>
<keyword evidence="5" id="KW-0472">Membrane</keyword>
<evidence type="ECO:0000256" key="4">
    <source>
        <dbReference type="ARBA" id="ARBA00023140"/>
    </source>
</evidence>
<comment type="similarity">
    <text evidence="2">Belongs to the ATP-dependent AMP-binding enzyme family.</text>
</comment>
<keyword evidence="9" id="KW-1185">Reference proteome</keyword>
<gene>
    <name evidence="8" type="ORF">V9T40_007814</name>
</gene>
<accession>A0AAN9TM19</accession>
<dbReference type="SUPFAM" id="SSF56801">
    <property type="entry name" value="Acetyl-CoA synthetase-like"/>
    <property type="match status" value="1"/>
</dbReference>
<evidence type="ECO:0000256" key="2">
    <source>
        <dbReference type="ARBA" id="ARBA00006432"/>
    </source>
</evidence>
<dbReference type="GO" id="GO:0005777">
    <property type="term" value="C:peroxisome"/>
    <property type="evidence" value="ECO:0007669"/>
    <property type="project" value="UniProtKB-SubCell"/>
</dbReference>
<dbReference type="CDD" id="cd05911">
    <property type="entry name" value="Firefly_Luc_like"/>
    <property type="match status" value="1"/>
</dbReference>
<evidence type="ECO:0000259" key="7">
    <source>
        <dbReference type="Pfam" id="PF13193"/>
    </source>
</evidence>
<comment type="subcellular location">
    <subcellularLocation>
        <location evidence="1">Peroxisome</location>
    </subcellularLocation>
</comment>
<feature type="transmembrane region" description="Helical" evidence="5">
    <location>
        <begin position="88"/>
        <end position="108"/>
    </location>
</feature>
<proteinExistence type="inferred from homology"/>
<feature type="domain" description="AMP-binding enzyme C-terminal" evidence="7">
    <location>
        <begin position="447"/>
        <end position="521"/>
    </location>
</feature>
<dbReference type="Pfam" id="PF13193">
    <property type="entry name" value="AMP-binding_C"/>
    <property type="match status" value="1"/>
</dbReference>
<dbReference type="Gene3D" id="3.30.300.30">
    <property type="match status" value="1"/>
</dbReference>
<dbReference type="InterPro" id="IPR000873">
    <property type="entry name" value="AMP-dep_synth/lig_dom"/>
</dbReference>
<organism evidence="8 9">
    <name type="scientific">Parthenolecanium corni</name>
    <dbReference type="NCBI Taxonomy" id="536013"/>
    <lineage>
        <taxon>Eukaryota</taxon>
        <taxon>Metazoa</taxon>
        <taxon>Ecdysozoa</taxon>
        <taxon>Arthropoda</taxon>
        <taxon>Hexapoda</taxon>
        <taxon>Insecta</taxon>
        <taxon>Pterygota</taxon>
        <taxon>Neoptera</taxon>
        <taxon>Paraneoptera</taxon>
        <taxon>Hemiptera</taxon>
        <taxon>Sternorrhyncha</taxon>
        <taxon>Coccoidea</taxon>
        <taxon>Coccidae</taxon>
        <taxon>Parthenolecanium</taxon>
    </lineage>
</organism>
<keyword evidence="5" id="KW-0812">Transmembrane</keyword>
<feature type="transmembrane region" description="Helical" evidence="5">
    <location>
        <begin position="230"/>
        <end position="252"/>
    </location>
</feature>
<dbReference type="Gene3D" id="3.40.50.980">
    <property type="match status" value="2"/>
</dbReference>
<dbReference type="PROSITE" id="PS00455">
    <property type="entry name" value="AMP_BINDING"/>
    <property type="match status" value="1"/>
</dbReference>
<keyword evidence="4" id="KW-0576">Peroxisome</keyword>
<protein>
    <submittedName>
        <fullName evidence="8">Uncharacterized protein</fullName>
    </submittedName>
</protein>
<dbReference type="PANTHER" id="PTHR24096:SF149">
    <property type="entry name" value="AMP-BINDING DOMAIN-CONTAINING PROTEIN-RELATED"/>
    <property type="match status" value="1"/>
</dbReference>
<dbReference type="AlphaFoldDB" id="A0AAN9TM19"/>
<keyword evidence="5" id="KW-1133">Transmembrane helix</keyword>
<dbReference type="EMBL" id="JBBCAQ010000020">
    <property type="protein sequence ID" value="KAK7593062.1"/>
    <property type="molecule type" value="Genomic_DNA"/>
</dbReference>
<dbReference type="PANTHER" id="PTHR24096">
    <property type="entry name" value="LONG-CHAIN-FATTY-ACID--COA LIGASE"/>
    <property type="match status" value="1"/>
</dbReference>
<dbReference type="FunFam" id="3.30.300.30:FF:000007">
    <property type="entry name" value="4-coumarate--CoA ligase 2"/>
    <property type="match status" value="1"/>
</dbReference>
<evidence type="ECO:0000313" key="9">
    <source>
        <dbReference type="Proteomes" id="UP001367676"/>
    </source>
</evidence>
<dbReference type="InterPro" id="IPR025110">
    <property type="entry name" value="AMP-bd_C"/>
</dbReference>
<dbReference type="InterPro" id="IPR045851">
    <property type="entry name" value="AMP-bd_C_sf"/>
</dbReference>
<comment type="caution">
    <text evidence="8">The sequence shown here is derived from an EMBL/GenBank/DDBJ whole genome shotgun (WGS) entry which is preliminary data.</text>
</comment>
<keyword evidence="3" id="KW-0436">Ligase</keyword>
<dbReference type="InterPro" id="IPR020845">
    <property type="entry name" value="AMP-binding_CS"/>
</dbReference>